<dbReference type="InterPro" id="IPR012337">
    <property type="entry name" value="RNaseH-like_sf"/>
</dbReference>
<evidence type="ECO:0000313" key="2">
    <source>
        <dbReference type="EMBL" id="PIZ64504.1"/>
    </source>
</evidence>
<dbReference type="GO" id="GO:0015074">
    <property type="term" value="P:DNA integration"/>
    <property type="evidence" value="ECO:0007669"/>
    <property type="project" value="InterPro"/>
</dbReference>
<accession>A0A2M7U2I5</accession>
<feature type="domain" description="Integrase catalytic" evidence="1">
    <location>
        <begin position="77"/>
        <end position="236"/>
    </location>
</feature>
<evidence type="ECO:0000259" key="1">
    <source>
        <dbReference type="PROSITE" id="PS50994"/>
    </source>
</evidence>
<dbReference type="InterPro" id="IPR036397">
    <property type="entry name" value="RNaseH_sf"/>
</dbReference>
<dbReference type="NCBIfam" id="NF033516">
    <property type="entry name" value="transpos_IS3"/>
    <property type="match status" value="1"/>
</dbReference>
<evidence type="ECO:0000313" key="3">
    <source>
        <dbReference type="Proteomes" id="UP000230027"/>
    </source>
</evidence>
<proteinExistence type="predicted"/>
<dbReference type="PANTHER" id="PTHR46889:SF4">
    <property type="entry name" value="TRANSPOSASE INSO FOR INSERTION SEQUENCE ELEMENT IS911B-RELATED"/>
    <property type="match status" value="1"/>
</dbReference>
<dbReference type="PROSITE" id="PS50994">
    <property type="entry name" value="INTEGRASE"/>
    <property type="match status" value="1"/>
</dbReference>
<name>A0A2M7U2I5_9BACT</name>
<dbReference type="Pfam" id="PF13683">
    <property type="entry name" value="rve_3"/>
    <property type="match status" value="1"/>
</dbReference>
<dbReference type="GO" id="GO:0003676">
    <property type="term" value="F:nucleic acid binding"/>
    <property type="evidence" value="ECO:0007669"/>
    <property type="project" value="InterPro"/>
</dbReference>
<dbReference type="Gene3D" id="3.30.420.10">
    <property type="entry name" value="Ribonuclease H-like superfamily/Ribonuclease H"/>
    <property type="match status" value="1"/>
</dbReference>
<dbReference type="PANTHER" id="PTHR46889">
    <property type="entry name" value="TRANSPOSASE INSF FOR INSERTION SEQUENCE IS3B-RELATED"/>
    <property type="match status" value="1"/>
</dbReference>
<dbReference type="InterPro" id="IPR048020">
    <property type="entry name" value="Transpos_IS3"/>
</dbReference>
<organism evidence="2 3">
    <name type="scientific">Candidatus Roizmanbacteria bacterium CG_4_10_14_0_2_um_filter_36_9</name>
    <dbReference type="NCBI Taxonomy" id="1974823"/>
    <lineage>
        <taxon>Bacteria</taxon>
        <taxon>Candidatus Roizmaniibacteriota</taxon>
    </lineage>
</organism>
<dbReference type="AlphaFoldDB" id="A0A2M7U2I5"/>
<dbReference type="Proteomes" id="UP000230027">
    <property type="component" value="Unassembled WGS sequence"/>
</dbReference>
<dbReference type="InterPro" id="IPR050900">
    <property type="entry name" value="Transposase_IS3/IS150/IS904"/>
</dbReference>
<dbReference type="InterPro" id="IPR001584">
    <property type="entry name" value="Integrase_cat-core"/>
</dbReference>
<comment type="caution">
    <text evidence="2">The sequence shown here is derived from an EMBL/GenBank/DDBJ whole genome shotgun (WGS) entry which is preliminary data.</text>
</comment>
<reference evidence="3" key="1">
    <citation type="submission" date="2017-09" db="EMBL/GenBank/DDBJ databases">
        <title>Depth-based differentiation of microbial function through sediment-hosted aquifers and enrichment of novel symbionts in the deep terrestrial subsurface.</title>
        <authorList>
            <person name="Probst A.J."/>
            <person name="Ladd B."/>
            <person name="Jarett J.K."/>
            <person name="Geller-Mcgrath D.E."/>
            <person name="Sieber C.M.K."/>
            <person name="Emerson J.B."/>
            <person name="Anantharaman K."/>
            <person name="Thomas B.C."/>
            <person name="Malmstrom R."/>
            <person name="Stieglmeier M."/>
            <person name="Klingl A."/>
            <person name="Woyke T."/>
            <person name="Ryan C.M."/>
            <person name="Banfield J.F."/>
        </authorList>
    </citation>
    <scope>NUCLEOTIDE SEQUENCE [LARGE SCALE GENOMIC DNA]</scope>
</reference>
<dbReference type="EMBL" id="PFOD01000078">
    <property type="protein sequence ID" value="PIZ64504.1"/>
    <property type="molecule type" value="Genomic_DNA"/>
</dbReference>
<sequence>MLEKKDKELAVDIEKIHEEEDDTLGHRKLAALLHTGKNRVKRVMKKYGLRARKRSKKYHYPGKSEMIFDNLANDVLVKLSEINIVFSDIFEFKLVDGSRIRGCFALKKSTRQILSLVFDYSMRADLVVTTIRRIDTIDPESIWHTDQGKQFGAGVTIAALVEKGFTASMSRAGTPTDNPFAERFVGTFKHAVVYRKKYTTLGEFLEVARRWINFYNNRRPHEGNGQLSPNVYTLMINQPAVPNISHLTVY</sequence>
<protein>
    <recommendedName>
        <fullName evidence="1">Integrase catalytic domain-containing protein</fullName>
    </recommendedName>
</protein>
<dbReference type="SUPFAM" id="SSF53098">
    <property type="entry name" value="Ribonuclease H-like"/>
    <property type="match status" value="1"/>
</dbReference>
<gene>
    <name evidence="2" type="ORF">COY14_04555</name>
</gene>